<organism evidence="7 8">
    <name type="scientific">Cannabis sativa</name>
    <name type="common">Hemp</name>
    <name type="synonym">Marijuana</name>
    <dbReference type="NCBI Taxonomy" id="3483"/>
    <lineage>
        <taxon>Eukaryota</taxon>
        <taxon>Viridiplantae</taxon>
        <taxon>Streptophyta</taxon>
        <taxon>Embryophyta</taxon>
        <taxon>Tracheophyta</taxon>
        <taxon>Spermatophyta</taxon>
        <taxon>Magnoliopsida</taxon>
        <taxon>eudicotyledons</taxon>
        <taxon>Gunneridae</taxon>
        <taxon>Pentapetalae</taxon>
        <taxon>rosids</taxon>
        <taxon>fabids</taxon>
        <taxon>Rosales</taxon>
        <taxon>Cannabaceae</taxon>
        <taxon>Cannabis</taxon>
    </lineage>
</organism>
<dbReference type="PROSITE" id="PS50011">
    <property type="entry name" value="PROTEIN_KINASE_DOM"/>
    <property type="match status" value="1"/>
</dbReference>
<dbReference type="EMBL" id="UZAU01000139">
    <property type="status" value="NOT_ANNOTATED_CDS"/>
    <property type="molecule type" value="Genomic_DNA"/>
</dbReference>
<dbReference type="GO" id="GO:0004674">
    <property type="term" value="F:protein serine/threonine kinase activity"/>
    <property type="evidence" value="ECO:0007669"/>
    <property type="project" value="UniProtKB-KW"/>
</dbReference>
<evidence type="ECO:0000313" key="8">
    <source>
        <dbReference type="Proteomes" id="UP000596661"/>
    </source>
</evidence>
<sequence>MKFIMKHGKSDKDIHNLRQEIEGELFEILEDDKCLPEEQVQAIAKQLVHPLQLQVLLIVFLLVLLDLNRTGNYNTTPSINEKEPSSNGGSDHIAAQMFTFCELAAATRNGQNVSWVVAINQLDRNGLQGNREFLVEVLMLSLLHHPNLVNLTGYCADGDQRLLVYKYMSLGSLEDHLHDITPGKKRLDWNTKMKIAARAVKRLEYLHDKASPPVIYIDLKCSNILLDQGYHPKLSNFGLTKLGPDGDNTHVSTRAGKQLTIQELQESRTWLLG</sequence>
<name>A0A803P2Y6_CANSA</name>
<evidence type="ECO:0000256" key="2">
    <source>
        <dbReference type="ARBA" id="ARBA00022475"/>
    </source>
</evidence>
<dbReference type="SUPFAM" id="SSF56112">
    <property type="entry name" value="Protein kinase-like (PK-like)"/>
    <property type="match status" value="1"/>
</dbReference>
<keyword evidence="3" id="KW-0723">Serine/threonine-protein kinase</keyword>
<keyword evidence="2" id="KW-1003">Cell membrane</keyword>
<keyword evidence="3" id="KW-0418">Kinase</keyword>
<dbReference type="Gene3D" id="1.10.510.10">
    <property type="entry name" value="Transferase(Phosphotransferase) domain 1"/>
    <property type="match status" value="1"/>
</dbReference>
<dbReference type="InterPro" id="IPR008271">
    <property type="entry name" value="Ser/Thr_kinase_AS"/>
</dbReference>
<keyword evidence="8" id="KW-1185">Reference proteome</keyword>
<protein>
    <recommendedName>
        <fullName evidence="6">Protein kinase domain-containing protein</fullName>
    </recommendedName>
</protein>
<dbReference type="Gene3D" id="3.30.200.20">
    <property type="entry name" value="Phosphorylase Kinase, domain 1"/>
    <property type="match status" value="1"/>
</dbReference>
<dbReference type="AlphaFoldDB" id="A0A803P2Y6"/>
<evidence type="ECO:0000256" key="1">
    <source>
        <dbReference type="ARBA" id="ARBA00004193"/>
    </source>
</evidence>
<keyword evidence="5" id="KW-0449">Lipoprotein</keyword>
<dbReference type="Gramene" id="evm.model.02.862">
    <property type="protein sequence ID" value="cds.evm.model.02.862"/>
    <property type="gene ID" value="evm.TU.02.862"/>
</dbReference>
<dbReference type="GO" id="GO:0005524">
    <property type="term" value="F:ATP binding"/>
    <property type="evidence" value="ECO:0007669"/>
    <property type="project" value="InterPro"/>
</dbReference>
<dbReference type="InterPro" id="IPR011009">
    <property type="entry name" value="Kinase-like_dom_sf"/>
</dbReference>
<evidence type="ECO:0000256" key="3">
    <source>
        <dbReference type="ARBA" id="ARBA00022527"/>
    </source>
</evidence>
<dbReference type="PROSITE" id="PS00108">
    <property type="entry name" value="PROTEIN_KINASE_ST"/>
    <property type="match status" value="1"/>
</dbReference>
<evidence type="ECO:0000259" key="6">
    <source>
        <dbReference type="PROSITE" id="PS50011"/>
    </source>
</evidence>
<dbReference type="Pfam" id="PF07714">
    <property type="entry name" value="PK_Tyr_Ser-Thr"/>
    <property type="match status" value="1"/>
</dbReference>
<reference evidence="7" key="1">
    <citation type="submission" date="2018-11" db="EMBL/GenBank/DDBJ databases">
        <authorList>
            <person name="Grassa J C."/>
        </authorList>
    </citation>
    <scope>NUCLEOTIDE SEQUENCE [LARGE SCALE GENOMIC DNA]</scope>
</reference>
<reference evidence="7" key="2">
    <citation type="submission" date="2021-03" db="UniProtKB">
        <authorList>
            <consortium name="EnsemblPlants"/>
        </authorList>
    </citation>
    <scope>IDENTIFICATION</scope>
</reference>
<dbReference type="Proteomes" id="UP000596661">
    <property type="component" value="Chromosome 2"/>
</dbReference>
<comment type="subcellular location">
    <subcellularLocation>
        <location evidence="1">Cell membrane</location>
        <topology evidence="1">Lipid-anchor</topology>
    </subcellularLocation>
</comment>
<dbReference type="InterPro" id="IPR001245">
    <property type="entry name" value="Ser-Thr/Tyr_kinase_cat_dom"/>
</dbReference>
<dbReference type="EnsemblPlants" id="evm.model.02.862">
    <property type="protein sequence ID" value="cds.evm.model.02.862"/>
    <property type="gene ID" value="evm.TU.02.862"/>
</dbReference>
<dbReference type="InterPro" id="IPR000719">
    <property type="entry name" value="Prot_kinase_dom"/>
</dbReference>
<dbReference type="PANTHER" id="PTHR47985:SF2">
    <property type="entry name" value="SERINE_THREONINE-PROTEIN KINASE PBL7-RELATED"/>
    <property type="match status" value="1"/>
</dbReference>
<feature type="domain" description="Protein kinase" evidence="6">
    <location>
        <begin position="62"/>
        <end position="273"/>
    </location>
</feature>
<evidence type="ECO:0000313" key="7">
    <source>
        <dbReference type="EnsemblPlants" id="cds.evm.model.02.862"/>
    </source>
</evidence>
<proteinExistence type="predicted"/>
<evidence type="ECO:0000256" key="4">
    <source>
        <dbReference type="ARBA" id="ARBA00023136"/>
    </source>
</evidence>
<evidence type="ECO:0000256" key="5">
    <source>
        <dbReference type="ARBA" id="ARBA00023288"/>
    </source>
</evidence>
<dbReference type="PANTHER" id="PTHR47985">
    <property type="entry name" value="OS07G0668900 PROTEIN"/>
    <property type="match status" value="1"/>
</dbReference>
<accession>A0A803P2Y6</accession>
<keyword evidence="3" id="KW-0808">Transferase</keyword>
<dbReference type="SMART" id="SM00220">
    <property type="entry name" value="S_TKc"/>
    <property type="match status" value="1"/>
</dbReference>
<keyword evidence="4" id="KW-0472">Membrane</keyword>
<dbReference type="GO" id="GO:0005886">
    <property type="term" value="C:plasma membrane"/>
    <property type="evidence" value="ECO:0007669"/>
    <property type="project" value="UniProtKB-SubCell"/>
</dbReference>